<evidence type="ECO:0000256" key="10">
    <source>
        <dbReference type="PIRNR" id="PIRNR006247"/>
    </source>
</evidence>
<sequence length="482" mass="52003">MLDPRPVGYVIGLLVAVLGLMMIPPMLVDIAEGREHWPVFFESAVLTFLTGGLVALACQNTRHQEISIRQGFLLTVGTWVALPVFAALPFMLGETDARFVDALFEAMSGLTTTGTTVFSGLDDLPKGLLLWRGILQWLGGLGIVIVAMLFLPIMRVGGMQFFKSESFDTLGKVMPRAIDISKALLATYLALTLLCVFTYIGLGMDPFEATVHAMTTVSTGGFSTTDASFSAYGGPIHYAALLFMFLASVPFVRLMLIGSGQVRPLLSDFQVQVYALLILVSVVLIFMLRVAQGEPFDEDHFRHIAFNVVSIFSGTGFGDGDVTLWGAAPVVVLLTVGAIGGCTGSTGCSLKIFRYLVLFKALAAQMRLIGSPHRVVSIRLGGRPIERDVIESVMLIFTMFILTYGVMSVALALTGLPFMEATTGAWTSIFNIGPAFGELVDDSGALSAFPDAAKYIMTFGMLAGRLEIVVVYVLFTATFWRG</sequence>
<evidence type="ECO:0000256" key="5">
    <source>
        <dbReference type="ARBA" id="ARBA00022692"/>
    </source>
</evidence>
<evidence type="ECO:0000256" key="4">
    <source>
        <dbReference type="ARBA" id="ARBA00022538"/>
    </source>
</evidence>
<keyword evidence="3 10" id="KW-1003">Cell membrane</keyword>
<evidence type="ECO:0000256" key="7">
    <source>
        <dbReference type="ARBA" id="ARBA00022989"/>
    </source>
</evidence>
<dbReference type="GO" id="GO:0046872">
    <property type="term" value="F:metal ion binding"/>
    <property type="evidence" value="ECO:0007669"/>
    <property type="project" value="UniProtKB-KW"/>
</dbReference>
<organism evidence="13 14">
    <name type="scientific">Lutimaribacter saemankumensis</name>
    <dbReference type="NCBI Taxonomy" id="490829"/>
    <lineage>
        <taxon>Bacteria</taxon>
        <taxon>Pseudomonadati</taxon>
        <taxon>Pseudomonadota</taxon>
        <taxon>Alphaproteobacteria</taxon>
        <taxon>Rhodobacterales</taxon>
        <taxon>Roseobacteraceae</taxon>
        <taxon>Lutimaribacter</taxon>
    </lineage>
</organism>
<feature type="binding site" evidence="11">
    <location>
        <position position="112"/>
    </location>
    <ligand>
        <name>K(+)</name>
        <dbReference type="ChEBI" id="CHEBI:29103"/>
    </ligand>
</feature>
<keyword evidence="11" id="KW-0479">Metal-binding</keyword>
<evidence type="ECO:0000256" key="12">
    <source>
        <dbReference type="SAM" id="Phobius"/>
    </source>
</evidence>
<feature type="transmembrane region" description="Helical" evidence="12">
    <location>
        <begin position="455"/>
        <end position="480"/>
    </location>
</feature>
<feature type="transmembrane region" description="Helical" evidence="12">
    <location>
        <begin position="236"/>
        <end position="257"/>
    </location>
</feature>
<dbReference type="InterPro" id="IPR003445">
    <property type="entry name" value="Cat_transpt"/>
</dbReference>
<dbReference type="EMBL" id="FNEB01000001">
    <property type="protein sequence ID" value="SDI17768.1"/>
    <property type="molecule type" value="Genomic_DNA"/>
</dbReference>
<feature type="transmembrane region" description="Helical" evidence="12">
    <location>
        <begin position="389"/>
        <end position="413"/>
    </location>
</feature>
<feature type="binding site" evidence="11">
    <location>
        <position position="113"/>
    </location>
    <ligand>
        <name>K(+)</name>
        <dbReference type="ChEBI" id="CHEBI:29103"/>
    </ligand>
</feature>
<dbReference type="STRING" id="490829.SAMN05421850_101905"/>
<evidence type="ECO:0000313" key="14">
    <source>
        <dbReference type="Proteomes" id="UP000199340"/>
    </source>
</evidence>
<keyword evidence="6 10" id="KW-0630">Potassium</keyword>
<feature type="transmembrane region" description="Helical" evidence="12">
    <location>
        <begin position="183"/>
        <end position="202"/>
    </location>
</feature>
<name>A0A1G8IFI6_9RHOB</name>
<comment type="similarity">
    <text evidence="10">Belongs to the TrkH potassium transport family.</text>
</comment>
<feature type="transmembrane region" description="Helical" evidence="12">
    <location>
        <begin position="7"/>
        <end position="27"/>
    </location>
</feature>
<dbReference type="Proteomes" id="UP000199340">
    <property type="component" value="Unassembled WGS sequence"/>
</dbReference>
<evidence type="ECO:0000256" key="9">
    <source>
        <dbReference type="ARBA" id="ARBA00023136"/>
    </source>
</evidence>
<keyword evidence="9 10" id="KW-0472">Membrane</keyword>
<reference evidence="13 14" key="1">
    <citation type="submission" date="2016-10" db="EMBL/GenBank/DDBJ databases">
        <authorList>
            <person name="de Groot N.N."/>
        </authorList>
    </citation>
    <scope>NUCLEOTIDE SEQUENCE [LARGE SCALE GENOMIC DNA]</scope>
    <source>
        <strain evidence="13 14">DSM 28010</strain>
    </source>
</reference>
<feature type="binding site" evidence="11">
    <location>
        <position position="431"/>
    </location>
    <ligand>
        <name>K(+)</name>
        <dbReference type="ChEBI" id="CHEBI:29103"/>
    </ligand>
</feature>
<comment type="subcellular location">
    <subcellularLocation>
        <location evidence="10">Cell inner membrane</location>
        <topology evidence="10">Multi-pass membrane protein</topology>
    </subcellularLocation>
    <subcellularLocation>
        <location evidence="1">Cell membrane</location>
        <topology evidence="1">Multi-pass membrane protein</topology>
    </subcellularLocation>
</comment>
<dbReference type="PANTHER" id="PTHR32024:SF3">
    <property type="entry name" value="TRK SYSTEM POTASSIUM UPTAKE PROTEIN"/>
    <property type="match status" value="1"/>
</dbReference>
<evidence type="ECO:0000256" key="1">
    <source>
        <dbReference type="ARBA" id="ARBA00004651"/>
    </source>
</evidence>
<evidence type="ECO:0000256" key="11">
    <source>
        <dbReference type="PIRSR" id="PIRSR006247-1"/>
    </source>
</evidence>
<dbReference type="PANTHER" id="PTHR32024">
    <property type="entry name" value="TRK SYSTEM POTASSIUM UPTAKE PROTEIN TRKG-RELATED"/>
    <property type="match status" value="1"/>
</dbReference>
<feature type="transmembrane region" description="Helical" evidence="12">
    <location>
        <begin position="324"/>
        <end position="346"/>
    </location>
</feature>
<gene>
    <name evidence="13" type="ORF">SAMN05421850_101905</name>
</gene>
<feature type="binding site" evidence="11">
    <location>
        <position position="220"/>
    </location>
    <ligand>
        <name>K(+)</name>
        <dbReference type="ChEBI" id="CHEBI:29103"/>
    </ligand>
</feature>
<feature type="transmembrane region" description="Helical" evidence="12">
    <location>
        <begin position="269"/>
        <end position="288"/>
    </location>
</feature>
<accession>A0A1G8IFI6</accession>
<dbReference type="Pfam" id="PF02386">
    <property type="entry name" value="TrkH"/>
    <property type="match status" value="1"/>
</dbReference>
<dbReference type="OrthoDB" id="9810952at2"/>
<evidence type="ECO:0000256" key="3">
    <source>
        <dbReference type="ARBA" id="ARBA00022475"/>
    </source>
</evidence>
<comment type="function">
    <text evidence="10">Low-affinity potassium transport system. Interacts with Trk system potassium uptake protein TrkA.</text>
</comment>
<keyword evidence="10" id="KW-0997">Cell inner membrane</keyword>
<keyword evidence="8 10" id="KW-0406">Ion transport</keyword>
<feature type="binding site" evidence="11">
    <location>
        <position position="315"/>
    </location>
    <ligand>
        <name>K(+)</name>
        <dbReference type="ChEBI" id="CHEBI:29103"/>
    </ligand>
</feature>
<keyword evidence="4 10" id="KW-0633">Potassium transport</keyword>
<dbReference type="AlphaFoldDB" id="A0A1G8IFI6"/>
<evidence type="ECO:0000313" key="13">
    <source>
        <dbReference type="EMBL" id="SDI17768.1"/>
    </source>
</evidence>
<protein>
    <recommendedName>
        <fullName evidence="10">Trk system potassium uptake protein</fullName>
    </recommendedName>
</protein>
<evidence type="ECO:0000256" key="6">
    <source>
        <dbReference type="ARBA" id="ARBA00022958"/>
    </source>
</evidence>
<evidence type="ECO:0000256" key="2">
    <source>
        <dbReference type="ARBA" id="ARBA00022448"/>
    </source>
</evidence>
<feature type="transmembrane region" description="Helical" evidence="12">
    <location>
        <begin position="71"/>
        <end position="92"/>
    </location>
</feature>
<keyword evidence="7 12" id="KW-1133">Transmembrane helix</keyword>
<dbReference type="GO" id="GO:0005886">
    <property type="term" value="C:plasma membrane"/>
    <property type="evidence" value="ECO:0007669"/>
    <property type="project" value="UniProtKB-SubCell"/>
</dbReference>
<feature type="transmembrane region" description="Helical" evidence="12">
    <location>
        <begin position="39"/>
        <end position="59"/>
    </location>
</feature>
<proteinExistence type="inferred from homology"/>
<keyword evidence="2 10" id="KW-0813">Transport</keyword>
<dbReference type="RefSeq" id="WP_090026811.1">
    <property type="nucleotide sequence ID" value="NZ_FNEB01000001.1"/>
</dbReference>
<dbReference type="PIRSF" id="PIRSF006247">
    <property type="entry name" value="TrkH"/>
    <property type="match status" value="1"/>
</dbReference>
<dbReference type="InterPro" id="IPR004772">
    <property type="entry name" value="TrkH"/>
</dbReference>
<keyword evidence="14" id="KW-1185">Reference proteome</keyword>
<keyword evidence="5 12" id="KW-0812">Transmembrane</keyword>
<dbReference type="GO" id="GO:0015379">
    <property type="term" value="F:potassium:chloride symporter activity"/>
    <property type="evidence" value="ECO:0007669"/>
    <property type="project" value="InterPro"/>
</dbReference>
<feature type="transmembrane region" description="Helical" evidence="12">
    <location>
        <begin position="134"/>
        <end position="154"/>
    </location>
</feature>
<evidence type="ECO:0000256" key="8">
    <source>
        <dbReference type="ARBA" id="ARBA00023065"/>
    </source>
</evidence>